<evidence type="ECO:0000256" key="4">
    <source>
        <dbReference type="ARBA" id="ARBA00023136"/>
    </source>
</evidence>
<reference evidence="6 7" key="1">
    <citation type="submission" date="2017-11" db="EMBL/GenBank/DDBJ databases">
        <title>Infants hospitalized years apart are colonized by the same room-sourced microbial strains.</title>
        <authorList>
            <person name="Brooks B."/>
            <person name="Olm M.R."/>
            <person name="Firek B.A."/>
            <person name="Baker R."/>
            <person name="Thomas B.C."/>
            <person name="Morowitz M.J."/>
            <person name="Banfield J.F."/>
        </authorList>
    </citation>
    <scope>NUCLEOTIDE SEQUENCE [LARGE SCALE GENOMIC DNA]</scope>
    <source>
        <strain evidence="6">S2_009_000_R2_76</strain>
    </source>
</reference>
<comment type="caution">
    <text evidence="6">The sequence shown here is derived from an EMBL/GenBank/DDBJ whole genome shotgun (WGS) entry which is preliminary data.</text>
</comment>
<evidence type="ECO:0008006" key="8">
    <source>
        <dbReference type="Google" id="ProtNLM"/>
    </source>
</evidence>
<evidence type="ECO:0000313" key="7">
    <source>
        <dbReference type="Proteomes" id="UP000249645"/>
    </source>
</evidence>
<dbReference type="InterPro" id="IPR006480">
    <property type="entry name" value="Phage_holin_4_1"/>
</dbReference>
<comment type="subcellular location">
    <subcellularLocation>
        <location evidence="1">Membrane</location>
        <topology evidence="1">Multi-pass membrane protein</topology>
    </subcellularLocation>
</comment>
<dbReference type="Pfam" id="PF05105">
    <property type="entry name" value="Phage_holin_4_1"/>
    <property type="match status" value="1"/>
</dbReference>
<evidence type="ECO:0000256" key="1">
    <source>
        <dbReference type="ARBA" id="ARBA00004141"/>
    </source>
</evidence>
<dbReference type="EMBL" id="QFOI01000424">
    <property type="protein sequence ID" value="PZP42589.1"/>
    <property type="molecule type" value="Genomic_DNA"/>
</dbReference>
<keyword evidence="2 5" id="KW-0812">Transmembrane</keyword>
<feature type="transmembrane region" description="Helical" evidence="5">
    <location>
        <begin position="48"/>
        <end position="68"/>
    </location>
</feature>
<organism evidence="6 7">
    <name type="scientific">Pseudopedobacter saltans</name>
    <dbReference type="NCBI Taxonomy" id="151895"/>
    <lineage>
        <taxon>Bacteria</taxon>
        <taxon>Pseudomonadati</taxon>
        <taxon>Bacteroidota</taxon>
        <taxon>Sphingobacteriia</taxon>
        <taxon>Sphingobacteriales</taxon>
        <taxon>Sphingobacteriaceae</taxon>
        <taxon>Pseudopedobacter</taxon>
    </lineage>
</organism>
<keyword evidence="4 5" id="KW-0472">Membrane</keyword>
<dbReference type="GO" id="GO:0016020">
    <property type="term" value="C:membrane"/>
    <property type="evidence" value="ECO:0007669"/>
    <property type="project" value="UniProtKB-SubCell"/>
</dbReference>
<dbReference type="AlphaFoldDB" id="A0A2W5GKI3"/>
<feature type="transmembrane region" description="Helical" evidence="5">
    <location>
        <begin position="126"/>
        <end position="145"/>
    </location>
</feature>
<accession>A0A2W5GKI3</accession>
<gene>
    <name evidence="6" type="ORF">DI598_16785</name>
</gene>
<evidence type="ECO:0000256" key="3">
    <source>
        <dbReference type="ARBA" id="ARBA00022989"/>
    </source>
</evidence>
<dbReference type="Proteomes" id="UP000249645">
    <property type="component" value="Unassembled WGS sequence"/>
</dbReference>
<feature type="transmembrane region" description="Helical" evidence="5">
    <location>
        <begin position="20"/>
        <end position="42"/>
    </location>
</feature>
<sequence length="168" mass="19266">MNAFIKILKTFHYDSVKDLWLSLFPSGKYQLAMVSISLSTAISAIDKLFGLDAMAFIGFILIMALELWSGIKASSIKGEKFQSSKLSRFTFKAFYYMVLIAVPFWISNSYVNHGKHFMAELFEWLQLFLVTQIFFENLLSIFENLSVITGKDKTAWIVKIKDKITGIF</sequence>
<name>A0A2W5GKI3_9SPHI</name>
<proteinExistence type="predicted"/>
<evidence type="ECO:0000256" key="5">
    <source>
        <dbReference type="SAM" id="Phobius"/>
    </source>
</evidence>
<evidence type="ECO:0000256" key="2">
    <source>
        <dbReference type="ARBA" id="ARBA00022692"/>
    </source>
</evidence>
<evidence type="ECO:0000313" key="6">
    <source>
        <dbReference type="EMBL" id="PZP42589.1"/>
    </source>
</evidence>
<protein>
    <recommendedName>
        <fullName evidence="8">Holin</fullName>
    </recommendedName>
</protein>
<feature type="transmembrane region" description="Helical" evidence="5">
    <location>
        <begin position="89"/>
        <end position="106"/>
    </location>
</feature>
<keyword evidence="3 5" id="KW-1133">Transmembrane helix</keyword>